<evidence type="ECO:0000313" key="5">
    <source>
        <dbReference type="Proteomes" id="UP000593562"/>
    </source>
</evidence>
<name>A0A7J7D9D6_TRIWF</name>
<dbReference type="InterPro" id="IPR018731">
    <property type="entry name" value="Atg13_N"/>
</dbReference>
<gene>
    <name evidence="4" type="ORF">HS088_TW09G01029</name>
</gene>
<dbReference type="Pfam" id="PF10033">
    <property type="entry name" value="ATG13"/>
    <property type="match status" value="1"/>
</dbReference>
<dbReference type="GO" id="GO:0034727">
    <property type="term" value="P:piecemeal microautophagy of the nucleus"/>
    <property type="evidence" value="ECO:0007669"/>
    <property type="project" value="TreeGrafter"/>
</dbReference>
<dbReference type="OrthoDB" id="70161at2759"/>
<evidence type="ECO:0000313" key="4">
    <source>
        <dbReference type="EMBL" id="KAF5742967.1"/>
    </source>
</evidence>
<dbReference type="PANTHER" id="PTHR13430:SF4">
    <property type="entry name" value="AUTOPHAGY-RELATED PROTEIN 13"/>
    <property type="match status" value="1"/>
</dbReference>
<dbReference type="Proteomes" id="UP000593562">
    <property type="component" value="Unassembled WGS sequence"/>
</dbReference>
<organism evidence="4 5">
    <name type="scientific">Tripterygium wilfordii</name>
    <name type="common">Thunder God vine</name>
    <dbReference type="NCBI Taxonomy" id="458696"/>
    <lineage>
        <taxon>Eukaryota</taxon>
        <taxon>Viridiplantae</taxon>
        <taxon>Streptophyta</taxon>
        <taxon>Embryophyta</taxon>
        <taxon>Tracheophyta</taxon>
        <taxon>Spermatophyta</taxon>
        <taxon>Magnoliopsida</taxon>
        <taxon>eudicotyledons</taxon>
        <taxon>Gunneridae</taxon>
        <taxon>Pentapetalae</taxon>
        <taxon>rosids</taxon>
        <taxon>fabids</taxon>
        <taxon>Celastrales</taxon>
        <taxon>Celastraceae</taxon>
        <taxon>Tripterygium</taxon>
    </lineage>
</organism>
<dbReference type="Gene3D" id="3.30.900.10">
    <property type="entry name" value="HORMA domain"/>
    <property type="match status" value="1"/>
</dbReference>
<protein>
    <submittedName>
        <fullName evidence="4">Autophagy-related protein 13 isoform X1</fullName>
    </submittedName>
</protein>
<accession>A0A7J7D9D6</accession>
<keyword evidence="5" id="KW-1185">Reference proteome</keyword>
<dbReference type="EMBL" id="JAAARO010000009">
    <property type="protein sequence ID" value="KAF5742967.1"/>
    <property type="molecule type" value="Genomic_DNA"/>
</dbReference>
<dbReference type="InterPro" id="IPR036570">
    <property type="entry name" value="HORMA_dom_sf"/>
</dbReference>
<proteinExistence type="predicted"/>
<dbReference type="GO" id="GO:0000407">
    <property type="term" value="C:phagophore assembly site"/>
    <property type="evidence" value="ECO:0007669"/>
    <property type="project" value="TreeGrafter"/>
</dbReference>
<feature type="region of interest" description="Disordered" evidence="2">
    <location>
        <begin position="395"/>
        <end position="467"/>
    </location>
</feature>
<dbReference type="GO" id="GO:0005829">
    <property type="term" value="C:cytosol"/>
    <property type="evidence" value="ECO:0007669"/>
    <property type="project" value="TreeGrafter"/>
</dbReference>
<feature type="compositionally biased region" description="Basic and acidic residues" evidence="2">
    <location>
        <begin position="449"/>
        <end position="458"/>
    </location>
</feature>
<dbReference type="GO" id="GO:0034497">
    <property type="term" value="P:protein localization to phagophore assembly site"/>
    <property type="evidence" value="ECO:0007669"/>
    <property type="project" value="TreeGrafter"/>
</dbReference>
<dbReference type="FunFam" id="3.30.900.10:FF:000007">
    <property type="entry name" value="Autophagy-related protein 13a"/>
    <property type="match status" value="1"/>
</dbReference>
<feature type="compositionally biased region" description="Pro residues" evidence="2">
    <location>
        <begin position="349"/>
        <end position="359"/>
    </location>
</feature>
<dbReference type="GO" id="GO:0000423">
    <property type="term" value="P:mitophagy"/>
    <property type="evidence" value="ECO:0007669"/>
    <property type="project" value="TreeGrafter"/>
</dbReference>
<feature type="domain" description="Autophagy-related protein 13 N-terminal" evidence="3">
    <location>
        <begin position="19"/>
        <end position="220"/>
    </location>
</feature>
<dbReference type="PANTHER" id="PTHR13430">
    <property type="match status" value="1"/>
</dbReference>
<dbReference type="AlphaFoldDB" id="A0A7J7D9D6"/>
<dbReference type="InParanoid" id="A0A7J7D9D6"/>
<keyword evidence="1" id="KW-0072">Autophagy</keyword>
<sequence>MEFHGNSQTETGKLELIRHHFLLKSLHIILDSRIRSLRPSYRSGDLSSASRVRNSDKWFSLVLGDRPAALDNLNFWHRNLTGPMVIDIILVHEPPSSSLEGSHSPGLAMGATVETVIERWVVQYESPQGVAHPLTSDNKKTYKKCIILLRSLYSQMRLLPAYRIFRQLSSSSQSYNFDIIYKVSSCSEPFSQVQEESMKEYTFVPVEAPPGRLCVSVSYYPTLADFNLETSTSFPPRIITDYVGSPTTDRLRTFSSSEKDAGATFPFRMRAPFCAPHQRPHSWTSGFHKGAPFTRNQALGVSPPAYCSSPIRHDFPSLPADVYGQRTQNYRPPTHHKSTSYDEYQLSPPFAPSASPSPPANYSNHTQTHYRSETAPVSIPLPVTGKSLKYLSPNFSDPGRHALPPLSPMNARHDLSSEGSPSSIQSYRKAEAVRAGDLGMTNQNSSHKVSRDSKDDSGRFSGLLSSSGSPCIGFSRSSSRLSFQDDLDDCPFSCPFDVDDVETSDSHLSQNLGGQNIESTSSLLPMGKKSQDAAVGVLVHMLRTAPPLRQDPSCHSSPSTRTEFEGGVGAASDFFMPRKTADALEELRSYRVMKDLLLSKSGTRVLGKEES</sequence>
<reference evidence="4 5" key="1">
    <citation type="journal article" date="2020" name="Nat. Commun.">
        <title>Genome of Tripterygium wilfordii and identification of cytochrome P450 involved in triptolide biosynthesis.</title>
        <authorList>
            <person name="Tu L."/>
            <person name="Su P."/>
            <person name="Zhang Z."/>
            <person name="Gao L."/>
            <person name="Wang J."/>
            <person name="Hu T."/>
            <person name="Zhou J."/>
            <person name="Zhang Y."/>
            <person name="Zhao Y."/>
            <person name="Liu Y."/>
            <person name="Song Y."/>
            <person name="Tong Y."/>
            <person name="Lu Y."/>
            <person name="Yang J."/>
            <person name="Xu C."/>
            <person name="Jia M."/>
            <person name="Peters R.J."/>
            <person name="Huang L."/>
            <person name="Gao W."/>
        </authorList>
    </citation>
    <scope>NUCLEOTIDE SEQUENCE [LARGE SCALE GENOMIC DNA]</scope>
    <source>
        <strain evidence="5">cv. XIE 37</strain>
        <tissue evidence="4">Leaf</tissue>
    </source>
</reference>
<feature type="compositionally biased region" description="Polar residues" evidence="2">
    <location>
        <begin position="417"/>
        <end position="426"/>
    </location>
</feature>
<dbReference type="GO" id="GO:1990316">
    <property type="term" value="C:Atg1/ULK1 kinase complex"/>
    <property type="evidence" value="ECO:0007669"/>
    <property type="project" value="InterPro"/>
</dbReference>
<dbReference type="InterPro" id="IPR040182">
    <property type="entry name" value="ATG13"/>
</dbReference>
<feature type="region of interest" description="Disordered" evidence="2">
    <location>
        <begin position="326"/>
        <end position="379"/>
    </location>
</feature>
<dbReference type="FunCoup" id="A0A7J7D9D6">
    <property type="interactions" value="608"/>
</dbReference>
<evidence type="ECO:0000256" key="2">
    <source>
        <dbReference type="SAM" id="MobiDB-lite"/>
    </source>
</evidence>
<evidence type="ECO:0000259" key="3">
    <source>
        <dbReference type="Pfam" id="PF10033"/>
    </source>
</evidence>
<comment type="caution">
    <text evidence="4">The sequence shown here is derived from an EMBL/GenBank/DDBJ whole genome shotgun (WGS) entry which is preliminary data.</text>
</comment>
<evidence type="ECO:0000256" key="1">
    <source>
        <dbReference type="ARBA" id="ARBA00023006"/>
    </source>
</evidence>